<evidence type="ECO:0000313" key="8">
    <source>
        <dbReference type="EMBL" id="ADJ63194.1"/>
    </source>
</evidence>
<evidence type="ECO:0000259" key="7">
    <source>
        <dbReference type="Pfam" id="PF00892"/>
    </source>
</evidence>
<dbReference type="EMBL" id="CP002039">
    <property type="protein sequence ID" value="ADJ63194.1"/>
    <property type="molecule type" value="Genomic_DNA"/>
</dbReference>
<feature type="domain" description="EamA" evidence="7">
    <location>
        <begin position="199"/>
        <end position="331"/>
    </location>
</feature>
<reference evidence="8 9" key="1">
    <citation type="submission" date="2010-04" db="EMBL/GenBank/DDBJ databases">
        <title>The genome of Herbaspirillum seropedicae SmR1, an endophytic, nitrogen-fixing, plant-growth promoting beta-Proteobacteria.</title>
        <authorList>
            <person name="Pedrosa F.O."/>
            <person name="Monteiro R.A."/>
            <person name="Wassem R."/>
            <person name="Cruz L.M."/>
            <person name="Ayub R.A."/>
            <person name="Colauto N.B."/>
            <person name="Fernandez M.A."/>
            <person name="Fungaro M.H.P."/>
            <person name="Grisard E.C."/>
            <person name="Hungria M."/>
            <person name="Madeira H.M.F."/>
            <person name="Nodari R.O."/>
            <person name="Osaku C.A."/>
            <person name="Petzl-Erler M.L."/>
            <person name="Terenzi H."/>
            <person name="Vieira L.G.E."/>
            <person name="Almeida M.I.M."/>
            <person name="Alves L.R."/>
            <person name="Arantes O.M.N."/>
            <person name="Balsanelli E."/>
            <person name="Barcellos F.G."/>
            <person name="Baura V.A."/>
            <person name="Binde D.R."/>
            <person name="Campo R.J."/>
            <person name="Chubatsu L.S."/>
            <person name="Chueire L.M.O."/>
            <person name="Ciferri R.R."/>
            <person name="Correa L.C."/>
            <person name="da Conceicao Silva J.L."/>
            <person name="Dabul A.N.G."/>
            <person name="Dambros B.P."/>
            <person name="Faoro H."/>
            <person name="Favetti A."/>
            <person name="Friedermann G."/>
            <person name="Furlaneto M.C."/>
            <person name="Gasques L.S."/>
            <person name="Gimenes C.C.T."/>
            <person name="Gioppo N.M.R."/>
            <person name="Glienke-Blanco C."/>
            <person name="Godoy L.P."/>
            <person name="Guerra M.P."/>
            <person name="Karp S."/>
            <person name="Kava-Cordeiro V."/>
            <person name="Margarido V.P."/>
            <person name="Mathioni S.M."/>
            <person name="Menck-Soares M.A."/>
            <person name="Murace N.K."/>
            <person name="Nicolas M.F."/>
            <person name="Oliveira C.E.C."/>
            <person name="Pagnan N.A.B."/>
            <person name="Pamphile J.A."/>
            <person name="Patussi E.V."/>
            <person name="Pereira L.F.P."/>
            <person name="Pereira-Ferrari L."/>
            <person name="Pinto F.G.S."/>
            <person name="Precoma C."/>
            <person name="Prioli A.J."/>
            <person name="Prioli S.M.A.P."/>
            <person name="Raittz R.T."/>
            <person name="Ramos H.J.O."/>
            <person name="Ribeiro E.M.S.F."/>
            <person name="Rigo L.U."/>
            <person name="Rocha C.L.M.S.C."/>
            <person name="Rocha S.N."/>
            <person name="Santos K."/>
            <person name="Satori D."/>
            <person name="Silva A.G."/>
            <person name="Simao R.C.G."/>
            <person name="Soares M.A.M."/>
            <person name="Souza E.M."/>
            <person name="Steffens M.B.R."/>
            <person name="Steindel M."/>
            <person name="Tadra-Sfeir M.Z."/>
            <person name="Takahashi E.K."/>
            <person name="Torres R.A."/>
            <person name="Valle J.S."/>
            <person name="Vernal J.I."/>
            <person name="Vilas-Boas L.A."/>
            <person name="Watanabe M.A.E."/>
            <person name="Weiss V.A."/>
            <person name="Yates M.A."/>
            <person name="Souza E.M."/>
        </authorList>
    </citation>
    <scope>NUCLEOTIDE SEQUENCE [LARGE SCALE GENOMIC DNA]</scope>
    <source>
        <strain evidence="8 9">SmR1</strain>
    </source>
</reference>
<dbReference type="HOGENOM" id="CLU_033863_3_0_4"/>
<evidence type="ECO:0000256" key="2">
    <source>
        <dbReference type="ARBA" id="ARBA00007362"/>
    </source>
</evidence>
<gene>
    <name evidence="8" type="ordered locus">Hsero_1681</name>
</gene>
<evidence type="ECO:0000256" key="4">
    <source>
        <dbReference type="ARBA" id="ARBA00022989"/>
    </source>
</evidence>
<evidence type="ECO:0000256" key="3">
    <source>
        <dbReference type="ARBA" id="ARBA00022692"/>
    </source>
</evidence>
<feature type="transmembrane region" description="Helical" evidence="6">
    <location>
        <begin position="290"/>
        <end position="308"/>
    </location>
</feature>
<dbReference type="GO" id="GO:0016020">
    <property type="term" value="C:membrane"/>
    <property type="evidence" value="ECO:0007669"/>
    <property type="project" value="UniProtKB-SubCell"/>
</dbReference>
<sequence>MSGRRDHRLRCKRWRKFEYYCPGIESQSNPTWTTVLSFHCALLTSMPPPPLLAGILVALIWGIQPVISRYGFQHGLTPQDATLVRYLTSGLLMLPYVWRRGLAKACGLRWPRALVLFLLSGPLFSLVLVGGVNYAPASHGALIHPALTPLFGMAISRFVFRRDERFSLWGTVLLVGGLLVVGLHGVMAGGSLAPEGAWRGDLLFVLSAFMWAWYLVLNKTWGLPPLDAVAMTQVLSLGWVLAVLPWQGPETFAKPWAALALQSLYHGVLVSIVSVALFNWVVARLGVKAMMLNALSPLFGVLASAWALREPLPPSMLAGAAAIMAGLALSLRRPSGSPAAVLSARDEKSGCSGRLQ</sequence>
<accession>D8IQT3</accession>
<dbReference type="SUPFAM" id="SSF103481">
    <property type="entry name" value="Multidrug resistance efflux transporter EmrE"/>
    <property type="match status" value="2"/>
</dbReference>
<dbReference type="InterPro" id="IPR000620">
    <property type="entry name" value="EamA_dom"/>
</dbReference>
<dbReference type="AlphaFoldDB" id="D8IQT3"/>
<protein>
    <submittedName>
        <fullName evidence="8">Permease of the drug/metabolite transporter (DMT) superfamily protein</fullName>
    </submittedName>
</protein>
<feature type="transmembrane region" description="Helical" evidence="6">
    <location>
        <begin position="228"/>
        <end position="244"/>
    </location>
</feature>
<keyword evidence="4 6" id="KW-1133">Transmembrane helix</keyword>
<dbReference type="InterPro" id="IPR050638">
    <property type="entry name" value="AA-Vitamin_Transporters"/>
</dbReference>
<feature type="domain" description="EamA" evidence="7">
    <location>
        <begin position="51"/>
        <end position="181"/>
    </location>
</feature>
<dbReference type="eggNOG" id="COG0697">
    <property type="taxonomic scope" value="Bacteria"/>
</dbReference>
<comment type="similarity">
    <text evidence="2">Belongs to the EamA transporter family.</text>
</comment>
<proteinExistence type="inferred from homology"/>
<feature type="transmembrane region" description="Helical" evidence="6">
    <location>
        <begin position="314"/>
        <end position="331"/>
    </location>
</feature>
<feature type="transmembrane region" description="Helical" evidence="6">
    <location>
        <begin position="114"/>
        <end position="135"/>
    </location>
</feature>
<comment type="subcellular location">
    <subcellularLocation>
        <location evidence="1">Membrane</location>
        <topology evidence="1">Multi-pass membrane protein</topology>
    </subcellularLocation>
</comment>
<organism evidence="8 9">
    <name type="scientific">Herbaspirillum seropedicae (strain SmR1)</name>
    <dbReference type="NCBI Taxonomy" id="757424"/>
    <lineage>
        <taxon>Bacteria</taxon>
        <taxon>Pseudomonadati</taxon>
        <taxon>Pseudomonadota</taxon>
        <taxon>Betaproteobacteria</taxon>
        <taxon>Burkholderiales</taxon>
        <taxon>Oxalobacteraceae</taxon>
        <taxon>Herbaspirillum</taxon>
    </lineage>
</organism>
<dbReference type="Proteomes" id="UP000000329">
    <property type="component" value="Chromosome"/>
</dbReference>
<dbReference type="KEGG" id="hse:Hsero_1681"/>
<feature type="transmembrane region" description="Helical" evidence="6">
    <location>
        <begin position="83"/>
        <end position="102"/>
    </location>
</feature>
<evidence type="ECO:0000256" key="5">
    <source>
        <dbReference type="ARBA" id="ARBA00023136"/>
    </source>
</evidence>
<evidence type="ECO:0000313" key="9">
    <source>
        <dbReference type="Proteomes" id="UP000000329"/>
    </source>
</evidence>
<dbReference type="PANTHER" id="PTHR32322">
    <property type="entry name" value="INNER MEMBRANE TRANSPORTER"/>
    <property type="match status" value="1"/>
</dbReference>
<evidence type="ECO:0000256" key="6">
    <source>
        <dbReference type="SAM" id="Phobius"/>
    </source>
</evidence>
<feature type="transmembrane region" description="Helical" evidence="6">
    <location>
        <begin position="141"/>
        <end position="160"/>
    </location>
</feature>
<name>D8IQT3_HERSS</name>
<keyword evidence="5 6" id="KW-0472">Membrane</keyword>
<feature type="transmembrane region" description="Helical" evidence="6">
    <location>
        <begin position="196"/>
        <end position="216"/>
    </location>
</feature>
<dbReference type="PANTHER" id="PTHR32322:SF2">
    <property type="entry name" value="EAMA DOMAIN-CONTAINING PROTEIN"/>
    <property type="match status" value="1"/>
</dbReference>
<feature type="transmembrane region" description="Helical" evidence="6">
    <location>
        <begin position="264"/>
        <end position="283"/>
    </location>
</feature>
<keyword evidence="3 6" id="KW-0812">Transmembrane</keyword>
<feature type="transmembrane region" description="Helical" evidence="6">
    <location>
        <begin position="51"/>
        <end position="71"/>
    </location>
</feature>
<feature type="transmembrane region" description="Helical" evidence="6">
    <location>
        <begin position="167"/>
        <end position="190"/>
    </location>
</feature>
<evidence type="ECO:0000256" key="1">
    <source>
        <dbReference type="ARBA" id="ARBA00004141"/>
    </source>
</evidence>
<dbReference type="Pfam" id="PF00892">
    <property type="entry name" value="EamA"/>
    <property type="match status" value="2"/>
</dbReference>
<dbReference type="InterPro" id="IPR037185">
    <property type="entry name" value="EmrE-like"/>
</dbReference>
<keyword evidence="9" id="KW-1185">Reference proteome</keyword>